<evidence type="ECO:0000256" key="2">
    <source>
        <dbReference type="PROSITE-ProRule" id="PRU00332"/>
    </source>
</evidence>
<reference evidence="4" key="4">
    <citation type="submission" date="2019-03" db="UniProtKB">
        <authorList>
            <consortium name="EnsemblPlants"/>
        </authorList>
    </citation>
    <scope>IDENTIFICATION</scope>
</reference>
<keyword evidence="1 2" id="KW-0694">RNA-binding</keyword>
<evidence type="ECO:0000259" key="3">
    <source>
        <dbReference type="PROSITE" id="PS50961"/>
    </source>
</evidence>
<dbReference type="PROSITE" id="PS50961">
    <property type="entry name" value="HTH_LA"/>
    <property type="match status" value="1"/>
</dbReference>
<reference evidence="4" key="5">
    <citation type="journal article" date="2021" name="G3 (Bethesda)">
        <title>Aegilops tauschii genome assembly Aet v5.0 features greater sequence contiguity and improved annotation.</title>
        <authorList>
            <person name="Wang L."/>
            <person name="Zhu T."/>
            <person name="Rodriguez J.C."/>
            <person name="Deal K.R."/>
            <person name="Dubcovsky J."/>
            <person name="McGuire P.E."/>
            <person name="Lux T."/>
            <person name="Spannagl M."/>
            <person name="Mayer K.F.X."/>
            <person name="Baldrich P."/>
            <person name="Meyers B.C."/>
            <person name="Huo N."/>
            <person name="Gu Y.Q."/>
            <person name="Zhou H."/>
            <person name="Devos K.M."/>
            <person name="Bennetzen J.L."/>
            <person name="Unver T."/>
            <person name="Budak H."/>
            <person name="Gulick P.J."/>
            <person name="Galiba G."/>
            <person name="Kalapos B."/>
            <person name="Nelson D.R."/>
            <person name="Li P."/>
            <person name="You F.M."/>
            <person name="Luo M.C."/>
            <person name="Dvorak J."/>
        </authorList>
    </citation>
    <scope>NUCLEOTIDE SEQUENCE [LARGE SCALE GENOMIC DNA]</scope>
    <source>
        <strain evidence="4">cv. AL8/78</strain>
    </source>
</reference>
<dbReference type="SMART" id="SM00715">
    <property type="entry name" value="LA"/>
    <property type="match status" value="1"/>
</dbReference>
<reference evidence="4" key="3">
    <citation type="journal article" date="2017" name="Nature">
        <title>Genome sequence of the progenitor of the wheat D genome Aegilops tauschii.</title>
        <authorList>
            <person name="Luo M.C."/>
            <person name="Gu Y.Q."/>
            <person name="Puiu D."/>
            <person name="Wang H."/>
            <person name="Twardziok S.O."/>
            <person name="Deal K.R."/>
            <person name="Huo N."/>
            <person name="Zhu T."/>
            <person name="Wang L."/>
            <person name="Wang Y."/>
            <person name="McGuire P.E."/>
            <person name="Liu S."/>
            <person name="Long H."/>
            <person name="Ramasamy R.K."/>
            <person name="Rodriguez J.C."/>
            <person name="Van S.L."/>
            <person name="Yuan L."/>
            <person name="Wang Z."/>
            <person name="Xia Z."/>
            <person name="Xiao L."/>
            <person name="Anderson O.D."/>
            <person name="Ouyang S."/>
            <person name="Liang Y."/>
            <person name="Zimin A.V."/>
            <person name="Pertea G."/>
            <person name="Qi P."/>
            <person name="Bennetzen J.L."/>
            <person name="Dai X."/>
            <person name="Dawson M.W."/>
            <person name="Muller H.G."/>
            <person name="Kugler K."/>
            <person name="Rivarola-Duarte L."/>
            <person name="Spannagl M."/>
            <person name="Mayer K.F.X."/>
            <person name="Lu F.H."/>
            <person name="Bevan M.W."/>
            <person name="Leroy P."/>
            <person name="Li P."/>
            <person name="You F.M."/>
            <person name="Sun Q."/>
            <person name="Liu Z."/>
            <person name="Lyons E."/>
            <person name="Wicker T."/>
            <person name="Salzberg S.L."/>
            <person name="Devos K.M."/>
            <person name="Dvorak J."/>
        </authorList>
    </citation>
    <scope>NUCLEOTIDE SEQUENCE [LARGE SCALE GENOMIC DNA]</scope>
    <source>
        <strain evidence="4">cv. AL8/78</strain>
    </source>
</reference>
<evidence type="ECO:0000313" key="4">
    <source>
        <dbReference type="EnsemblPlants" id="AET5Gv21217700.8"/>
    </source>
</evidence>
<accession>A0A453MK59</accession>
<feature type="domain" description="HTH La-type RNA-binding" evidence="3">
    <location>
        <begin position="1"/>
        <end position="81"/>
    </location>
</feature>
<dbReference type="InterPro" id="IPR036390">
    <property type="entry name" value="WH_DNA-bd_sf"/>
</dbReference>
<protein>
    <recommendedName>
        <fullName evidence="3">HTH La-type RNA-binding domain-containing protein</fullName>
    </recommendedName>
</protein>
<dbReference type="Gene3D" id="1.10.10.10">
    <property type="entry name" value="Winged helix-like DNA-binding domain superfamily/Winged helix DNA-binding domain"/>
    <property type="match status" value="1"/>
</dbReference>
<name>A0A453MK59_AEGTS</name>
<dbReference type="Proteomes" id="UP000015105">
    <property type="component" value="Chromosome 5D"/>
</dbReference>
<evidence type="ECO:0000256" key="1">
    <source>
        <dbReference type="ARBA" id="ARBA00022884"/>
    </source>
</evidence>
<sequence>PRLNARSCRTSLSSTSGKDNLCGDVYLRQHMDEEGFVSVPFMSTTFNKVREITADIPNANLQYIIETIQSSSILEVKGRQS</sequence>
<reference evidence="5" key="1">
    <citation type="journal article" date="2014" name="Science">
        <title>Ancient hybridizations among the ancestral genomes of bread wheat.</title>
        <authorList>
            <consortium name="International Wheat Genome Sequencing Consortium,"/>
            <person name="Marcussen T."/>
            <person name="Sandve S.R."/>
            <person name="Heier L."/>
            <person name="Spannagl M."/>
            <person name="Pfeifer M."/>
            <person name="Jakobsen K.S."/>
            <person name="Wulff B.B."/>
            <person name="Steuernagel B."/>
            <person name="Mayer K.F."/>
            <person name="Olsen O.A."/>
        </authorList>
    </citation>
    <scope>NUCLEOTIDE SEQUENCE [LARGE SCALE GENOMIC DNA]</scope>
    <source>
        <strain evidence="5">cv. AL8/78</strain>
    </source>
</reference>
<dbReference type="EnsemblPlants" id="AET5Gv21217700.8">
    <property type="protein sequence ID" value="AET5Gv21217700.8"/>
    <property type="gene ID" value="AET5Gv21217700"/>
</dbReference>
<proteinExistence type="predicted"/>
<reference evidence="5" key="2">
    <citation type="journal article" date="2017" name="Nat. Plants">
        <title>The Aegilops tauschii genome reveals multiple impacts of transposons.</title>
        <authorList>
            <person name="Zhao G."/>
            <person name="Zou C."/>
            <person name="Li K."/>
            <person name="Wang K."/>
            <person name="Li T."/>
            <person name="Gao L."/>
            <person name="Zhang X."/>
            <person name="Wang H."/>
            <person name="Yang Z."/>
            <person name="Liu X."/>
            <person name="Jiang W."/>
            <person name="Mao L."/>
            <person name="Kong X."/>
            <person name="Jiao Y."/>
            <person name="Jia J."/>
        </authorList>
    </citation>
    <scope>NUCLEOTIDE SEQUENCE [LARGE SCALE GENOMIC DNA]</scope>
    <source>
        <strain evidence="5">cv. AL8/78</strain>
    </source>
</reference>
<dbReference type="AlphaFoldDB" id="A0A453MK59"/>
<keyword evidence="5" id="KW-1185">Reference proteome</keyword>
<dbReference type="InterPro" id="IPR036388">
    <property type="entry name" value="WH-like_DNA-bd_sf"/>
</dbReference>
<dbReference type="Gramene" id="AET5Gv21217700.8">
    <property type="protein sequence ID" value="AET5Gv21217700.8"/>
    <property type="gene ID" value="AET5Gv21217700"/>
</dbReference>
<dbReference type="GO" id="GO:0003723">
    <property type="term" value="F:RNA binding"/>
    <property type="evidence" value="ECO:0007669"/>
    <property type="project" value="UniProtKB-UniRule"/>
</dbReference>
<organism evidence="4 5">
    <name type="scientific">Aegilops tauschii subsp. strangulata</name>
    <name type="common">Goatgrass</name>
    <dbReference type="NCBI Taxonomy" id="200361"/>
    <lineage>
        <taxon>Eukaryota</taxon>
        <taxon>Viridiplantae</taxon>
        <taxon>Streptophyta</taxon>
        <taxon>Embryophyta</taxon>
        <taxon>Tracheophyta</taxon>
        <taxon>Spermatophyta</taxon>
        <taxon>Magnoliopsida</taxon>
        <taxon>Liliopsida</taxon>
        <taxon>Poales</taxon>
        <taxon>Poaceae</taxon>
        <taxon>BOP clade</taxon>
        <taxon>Pooideae</taxon>
        <taxon>Triticodae</taxon>
        <taxon>Triticeae</taxon>
        <taxon>Triticinae</taxon>
        <taxon>Aegilops</taxon>
    </lineage>
</organism>
<evidence type="ECO:0000313" key="5">
    <source>
        <dbReference type="Proteomes" id="UP000015105"/>
    </source>
</evidence>
<dbReference type="InterPro" id="IPR006630">
    <property type="entry name" value="La_HTH"/>
</dbReference>
<dbReference type="SUPFAM" id="SSF46785">
    <property type="entry name" value="Winged helix' DNA-binding domain"/>
    <property type="match status" value="1"/>
</dbReference>